<evidence type="ECO:0000313" key="1">
    <source>
        <dbReference type="EMBL" id="HFK97822.1"/>
    </source>
</evidence>
<gene>
    <name evidence="1" type="ORF">ENS06_10950</name>
</gene>
<protein>
    <submittedName>
        <fullName evidence="1">Uncharacterized protein</fullName>
    </submittedName>
</protein>
<dbReference type="Gene3D" id="3.60.20.10">
    <property type="entry name" value="Glutamine Phosphoribosylpyrophosphate, subunit 1, domain 1"/>
    <property type="match status" value="1"/>
</dbReference>
<accession>A0A832EB11</accession>
<sequence>MSQLIACRSTEGIVLGVDSKAVDLDAQGREVHLTVERLFPLGPRAAVAVGGAPEGVEMARALSRFIAEEKLESIDEIYSAGLAFLSSRYNEFMRAICRDVPLDPLHHVHFILAGVSGQDLENPYKLYLVWTKKKRPQLDGEEILHAFTVPRRMALEYRLSKMAQRGASAEEVFKEVRSAMESLTWYKEEVGPPYHFALIAKDGFRTLPFGG</sequence>
<comment type="caution">
    <text evidence="1">The sequence shown here is derived from an EMBL/GenBank/DDBJ whole genome shotgun (WGS) entry which is preliminary data.</text>
</comment>
<reference evidence="1" key="1">
    <citation type="journal article" date="2020" name="mSystems">
        <title>Genome- and Community-Level Interaction Insights into Carbon Utilization and Element Cycling Functions of Hydrothermarchaeota in Hydrothermal Sediment.</title>
        <authorList>
            <person name="Zhou Z."/>
            <person name="Liu Y."/>
            <person name="Xu W."/>
            <person name="Pan J."/>
            <person name="Luo Z.H."/>
            <person name="Li M."/>
        </authorList>
    </citation>
    <scope>NUCLEOTIDE SEQUENCE [LARGE SCALE GENOMIC DNA]</scope>
    <source>
        <strain evidence="1">SpSt-456</strain>
    </source>
</reference>
<proteinExistence type="predicted"/>
<name>A0A832EB11_9BACT</name>
<dbReference type="EMBL" id="DSTK01000034">
    <property type="protein sequence ID" value="HFK97822.1"/>
    <property type="molecule type" value="Genomic_DNA"/>
</dbReference>
<organism evidence="1">
    <name type="scientific">Desulfacinum infernum</name>
    <dbReference type="NCBI Taxonomy" id="35837"/>
    <lineage>
        <taxon>Bacteria</taxon>
        <taxon>Pseudomonadati</taxon>
        <taxon>Thermodesulfobacteriota</taxon>
        <taxon>Syntrophobacteria</taxon>
        <taxon>Syntrophobacterales</taxon>
        <taxon>Syntrophobacteraceae</taxon>
        <taxon>Desulfacinum</taxon>
    </lineage>
</organism>
<dbReference type="AlphaFoldDB" id="A0A832EB11"/>
<dbReference type="InterPro" id="IPR029055">
    <property type="entry name" value="Ntn_hydrolases_N"/>
</dbReference>